<dbReference type="RefSeq" id="WP_324267989.1">
    <property type="nucleotide sequence ID" value="NZ_JAWLNX010000019.1"/>
</dbReference>
<dbReference type="Pfam" id="PF02515">
    <property type="entry name" value="CoA_transf_3"/>
    <property type="match status" value="1"/>
</dbReference>
<dbReference type="PANTHER" id="PTHR48228:SF5">
    <property type="entry name" value="ALPHA-METHYLACYL-COA RACEMASE"/>
    <property type="match status" value="1"/>
</dbReference>
<dbReference type="InterPro" id="IPR023606">
    <property type="entry name" value="CoA-Trfase_III_dom_1_sf"/>
</dbReference>
<sequence length="386" mass="40985">MRIVDFSTHLPGPLAAHLLAELGADVLKVERPGTGDGNRDRRATIAGLGDLHVALNSGTRSLAVDSRSARWPEIVGACARWADAVIVGARPESARRLALDFASLTTHNPSLVYCGISGYGARGPWSSLPAHGQNVDARAGAVPLNQDGRRFFTRPGWRPVGAPLAGVFAALGVLAGLQRRSERGDAQCVHVSLWHCAMWWNWRELTSLANDEAPFPDHCAIGPRYAVYACSDDLPLLVCPIEEKFWRRFVELTDLPASLASRGTWQVGGTDFGYPDEENLIAAAMTAKSSQEWSSVLADADIPFAPVLDAAEALASEHAAASALFRTTAVSGGQVNLVSAPLTWGGDAALPPPLTPPPELGEHTAQILAELGLVADTEDNGSTVSR</sequence>
<name>A0ABU6AGB9_9PSEU</name>
<gene>
    <name evidence="1" type="ORF">R4I43_24210</name>
</gene>
<dbReference type="EMBL" id="JAWLNX010000019">
    <property type="protein sequence ID" value="MEB3370513.1"/>
    <property type="molecule type" value="Genomic_DNA"/>
</dbReference>
<protein>
    <submittedName>
        <fullName evidence="1">CaiB/BaiF CoA-transferase family protein</fullName>
    </submittedName>
</protein>
<dbReference type="Proteomes" id="UP001327093">
    <property type="component" value="Unassembled WGS sequence"/>
</dbReference>
<dbReference type="InterPro" id="IPR000864">
    <property type="entry name" value="Prot_inh_pot1"/>
</dbReference>
<dbReference type="InterPro" id="IPR050509">
    <property type="entry name" value="CoA-transferase_III"/>
</dbReference>
<comment type="caution">
    <text evidence="1">The sequence shown here is derived from an EMBL/GenBank/DDBJ whole genome shotgun (WGS) entry which is preliminary data.</text>
</comment>
<organism evidence="1 2">
    <name type="scientific">Saccharopolyspora mangrovi</name>
    <dbReference type="NCBI Taxonomy" id="3082379"/>
    <lineage>
        <taxon>Bacteria</taxon>
        <taxon>Bacillati</taxon>
        <taxon>Actinomycetota</taxon>
        <taxon>Actinomycetes</taxon>
        <taxon>Pseudonocardiales</taxon>
        <taxon>Pseudonocardiaceae</taxon>
        <taxon>Saccharopolyspora</taxon>
    </lineage>
</organism>
<dbReference type="Gene3D" id="3.40.50.10540">
    <property type="entry name" value="Crotonobetainyl-coa:carnitine coa-transferase, domain 1"/>
    <property type="match status" value="2"/>
</dbReference>
<reference evidence="1 2" key="1">
    <citation type="submission" date="2023-10" db="EMBL/GenBank/DDBJ databases">
        <title>Saccharopolyspora sp. nov., isolated from mangrove soil.</title>
        <authorList>
            <person name="Lu Y."/>
            <person name="Liu W."/>
        </authorList>
    </citation>
    <scope>NUCLEOTIDE SEQUENCE [LARGE SCALE GENOMIC DNA]</scope>
    <source>
        <strain evidence="1 2">S2-29</strain>
    </source>
</reference>
<accession>A0ABU6AGB9</accession>
<dbReference type="PANTHER" id="PTHR48228">
    <property type="entry name" value="SUCCINYL-COA--D-CITRAMALATE COA-TRANSFERASE"/>
    <property type="match status" value="1"/>
</dbReference>
<dbReference type="SUPFAM" id="SSF89796">
    <property type="entry name" value="CoA-transferase family III (CaiB/BaiF)"/>
    <property type="match status" value="1"/>
</dbReference>
<keyword evidence="2" id="KW-1185">Reference proteome</keyword>
<dbReference type="InterPro" id="IPR003673">
    <property type="entry name" value="CoA-Trfase_fam_III"/>
</dbReference>
<proteinExistence type="predicted"/>
<dbReference type="PROSITE" id="PS00285">
    <property type="entry name" value="POTATO_INHIBITOR"/>
    <property type="match status" value="1"/>
</dbReference>
<evidence type="ECO:0000313" key="1">
    <source>
        <dbReference type="EMBL" id="MEB3370513.1"/>
    </source>
</evidence>
<evidence type="ECO:0000313" key="2">
    <source>
        <dbReference type="Proteomes" id="UP001327093"/>
    </source>
</evidence>